<dbReference type="SUPFAM" id="SSF56925">
    <property type="entry name" value="OMPA-like"/>
    <property type="match status" value="1"/>
</dbReference>
<dbReference type="Gene3D" id="2.40.160.20">
    <property type="match status" value="1"/>
</dbReference>
<keyword evidence="6" id="KW-1185">Reference proteome</keyword>
<keyword evidence="1 3" id="KW-0732">Signal</keyword>
<feature type="compositionally biased region" description="Pro residues" evidence="2">
    <location>
        <begin position="254"/>
        <end position="270"/>
    </location>
</feature>
<evidence type="ECO:0000313" key="5">
    <source>
        <dbReference type="EMBL" id="GAA4014325.1"/>
    </source>
</evidence>
<evidence type="ECO:0000256" key="3">
    <source>
        <dbReference type="SAM" id="SignalP"/>
    </source>
</evidence>
<evidence type="ECO:0000256" key="1">
    <source>
        <dbReference type="ARBA" id="ARBA00022729"/>
    </source>
</evidence>
<dbReference type="InterPro" id="IPR051412">
    <property type="entry name" value="Formin_Homology_Diaphanous_sf"/>
</dbReference>
<comment type="caution">
    <text evidence="5">The sequence shown here is derived from an EMBL/GenBank/DDBJ whole genome shotgun (WGS) entry which is preliminary data.</text>
</comment>
<protein>
    <recommendedName>
        <fullName evidence="4">Outer membrane protein beta-barrel domain-containing protein</fullName>
    </recommendedName>
</protein>
<feature type="signal peptide" evidence="3">
    <location>
        <begin position="1"/>
        <end position="20"/>
    </location>
</feature>
<accession>A0ABP7SNR2</accession>
<gene>
    <name evidence="5" type="ORF">GCM10022280_10950</name>
</gene>
<feature type="region of interest" description="Disordered" evidence="2">
    <location>
        <begin position="213"/>
        <end position="270"/>
    </location>
</feature>
<organism evidence="5 6">
    <name type="scientific">Sphingomonas swuensis</name>
    <dbReference type="NCBI Taxonomy" id="977800"/>
    <lineage>
        <taxon>Bacteria</taxon>
        <taxon>Pseudomonadati</taxon>
        <taxon>Pseudomonadota</taxon>
        <taxon>Alphaproteobacteria</taxon>
        <taxon>Sphingomonadales</taxon>
        <taxon>Sphingomonadaceae</taxon>
        <taxon>Sphingomonas</taxon>
    </lineage>
</organism>
<sequence>MRKYLLAAVAAAAITSPAMARDGAGYVGVDLGAMLVEDLKVDVESGTTTLDDFFIADHKTGYDVGVNAGYDFGALRAEAELAYKRANHDEYLVDGVILDGDGRSTSMSIMGNLLLDFGADDGWQGFVGGGVGLARTRVSIDGDRISDSGFAWQLLAGVRYPVADNVDFGLKYRFYNHDFKDNLDLSDFDLASSDLDSRFRSHSLLASLTFNFGSAPPPPPPPPAPVEAPPPPPPPPATQTCPDGSVILATDACPVPPPPPPPPPPAPVRG</sequence>
<dbReference type="InterPro" id="IPR011250">
    <property type="entry name" value="OMP/PagP_B-barrel"/>
</dbReference>
<evidence type="ECO:0000259" key="4">
    <source>
        <dbReference type="Pfam" id="PF13505"/>
    </source>
</evidence>
<feature type="domain" description="Outer membrane protein beta-barrel" evidence="4">
    <location>
        <begin position="7"/>
        <end position="188"/>
    </location>
</feature>
<name>A0ABP7SNR2_9SPHN</name>
<proteinExistence type="predicted"/>
<dbReference type="EMBL" id="BAABBQ010000001">
    <property type="protein sequence ID" value="GAA4014325.1"/>
    <property type="molecule type" value="Genomic_DNA"/>
</dbReference>
<dbReference type="InterPro" id="IPR027385">
    <property type="entry name" value="Beta-barrel_OMP"/>
</dbReference>
<evidence type="ECO:0000256" key="2">
    <source>
        <dbReference type="SAM" id="MobiDB-lite"/>
    </source>
</evidence>
<dbReference type="PANTHER" id="PTHR45691:SF6">
    <property type="entry name" value="PROTEIN DIAPHANOUS"/>
    <property type="match status" value="1"/>
</dbReference>
<evidence type="ECO:0000313" key="6">
    <source>
        <dbReference type="Proteomes" id="UP001500235"/>
    </source>
</evidence>
<dbReference type="RefSeq" id="WP_344706367.1">
    <property type="nucleotide sequence ID" value="NZ_BAABBQ010000001.1"/>
</dbReference>
<dbReference type="PANTHER" id="PTHR45691">
    <property type="entry name" value="PROTEIN DIAPHANOUS"/>
    <property type="match status" value="1"/>
</dbReference>
<feature type="chain" id="PRO_5046535791" description="Outer membrane protein beta-barrel domain-containing protein" evidence="3">
    <location>
        <begin position="21"/>
        <end position="270"/>
    </location>
</feature>
<reference evidence="6" key="1">
    <citation type="journal article" date="2019" name="Int. J. Syst. Evol. Microbiol.">
        <title>The Global Catalogue of Microorganisms (GCM) 10K type strain sequencing project: providing services to taxonomists for standard genome sequencing and annotation.</title>
        <authorList>
            <consortium name="The Broad Institute Genomics Platform"/>
            <consortium name="The Broad Institute Genome Sequencing Center for Infectious Disease"/>
            <person name="Wu L."/>
            <person name="Ma J."/>
        </authorList>
    </citation>
    <scope>NUCLEOTIDE SEQUENCE [LARGE SCALE GENOMIC DNA]</scope>
    <source>
        <strain evidence="6">JCM 17563</strain>
    </source>
</reference>
<dbReference type="Pfam" id="PF13505">
    <property type="entry name" value="OMP_b-brl"/>
    <property type="match status" value="1"/>
</dbReference>
<feature type="compositionally biased region" description="Pro residues" evidence="2">
    <location>
        <begin position="215"/>
        <end position="237"/>
    </location>
</feature>
<dbReference type="Proteomes" id="UP001500235">
    <property type="component" value="Unassembled WGS sequence"/>
</dbReference>